<evidence type="ECO:0000256" key="8">
    <source>
        <dbReference type="ARBA" id="ARBA00022490"/>
    </source>
</evidence>
<keyword evidence="12" id="KW-0175">Coiled coil</keyword>
<evidence type="ECO:0000256" key="4">
    <source>
        <dbReference type="ARBA" id="ARBA00009351"/>
    </source>
</evidence>
<dbReference type="GO" id="GO:0006897">
    <property type="term" value="P:endocytosis"/>
    <property type="evidence" value="ECO:0007669"/>
    <property type="project" value="UniProtKB-KW"/>
</dbReference>
<keyword evidence="14" id="KW-0009">Actin-binding</keyword>
<dbReference type="SMART" id="SM00027">
    <property type="entry name" value="EH"/>
    <property type="match status" value="1"/>
</dbReference>
<dbReference type="GO" id="GO:0005886">
    <property type="term" value="C:plasma membrane"/>
    <property type="evidence" value="ECO:0007669"/>
    <property type="project" value="UniProtKB-SubCell"/>
</dbReference>
<organism evidence="17 18">
    <name type="scientific">Wickerhamomyces pijperi</name>
    <name type="common">Yeast</name>
    <name type="synonym">Pichia pijperi</name>
    <dbReference type="NCBI Taxonomy" id="599730"/>
    <lineage>
        <taxon>Eukaryota</taxon>
        <taxon>Fungi</taxon>
        <taxon>Dikarya</taxon>
        <taxon>Ascomycota</taxon>
        <taxon>Saccharomycotina</taxon>
        <taxon>Saccharomycetes</taxon>
        <taxon>Phaffomycetales</taxon>
        <taxon>Wickerhamomycetaceae</taxon>
        <taxon>Wickerhamomyces</taxon>
    </lineage>
</organism>
<evidence type="ECO:0000313" key="17">
    <source>
        <dbReference type="EMBL" id="KAH3682920.1"/>
    </source>
</evidence>
<comment type="caution">
    <text evidence="17">The sequence shown here is derived from an EMBL/GenBank/DDBJ whole genome shotgun (WGS) entry which is preliminary data.</text>
</comment>
<dbReference type="InterPro" id="IPR011992">
    <property type="entry name" value="EF-hand-dom_pair"/>
</dbReference>
<dbReference type="GO" id="GO:0003779">
    <property type="term" value="F:actin binding"/>
    <property type="evidence" value="ECO:0007669"/>
    <property type="project" value="UniProtKB-KW"/>
</dbReference>
<keyword evidence="15" id="KW-0206">Cytoskeleton</keyword>
<keyword evidence="10" id="KW-0677">Repeat</keyword>
<dbReference type="Gene3D" id="1.10.238.10">
    <property type="entry name" value="EF-hand"/>
    <property type="match status" value="1"/>
</dbReference>
<evidence type="ECO:0000256" key="15">
    <source>
        <dbReference type="ARBA" id="ARBA00023212"/>
    </source>
</evidence>
<evidence type="ECO:0000259" key="16">
    <source>
        <dbReference type="PROSITE" id="PS50031"/>
    </source>
</evidence>
<dbReference type="FunFam" id="1.10.238.10:FF:000349">
    <property type="entry name" value="Actin cytoskeleton-regulatory complex protein PAN1"/>
    <property type="match status" value="1"/>
</dbReference>
<feature type="non-terminal residue" evidence="17">
    <location>
        <position position="180"/>
    </location>
</feature>
<gene>
    <name evidence="17" type="ORF">WICPIJ_006112</name>
</gene>
<evidence type="ECO:0000256" key="12">
    <source>
        <dbReference type="ARBA" id="ARBA00023054"/>
    </source>
</evidence>
<evidence type="ECO:0000256" key="14">
    <source>
        <dbReference type="ARBA" id="ARBA00023203"/>
    </source>
</evidence>
<dbReference type="PANTHER" id="PTHR11216:SF173">
    <property type="entry name" value="ACTIN CYTOSKELETON-REGULATORY COMPLEX PROTEIN PAN1"/>
    <property type="match status" value="1"/>
</dbReference>
<evidence type="ECO:0000256" key="3">
    <source>
        <dbReference type="ARBA" id="ARBA00004413"/>
    </source>
</evidence>
<dbReference type="AlphaFoldDB" id="A0A9P8Q4C4"/>
<feature type="non-terminal residue" evidence="17">
    <location>
        <position position="1"/>
    </location>
</feature>
<evidence type="ECO:0000256" key="10">
    <source>
        <dbReference type="ARBA" id="ARBA00022737"/>
    </source>
</evidence>
<dbReference type="CDD" id="cd00052">
    <property type="entry name" value="EH"/>
    <property type="match status" value="1"/>
</dbReference>
<name>A0A9P8Q4C4_WICPI</name>
<dbReference type="EMBL" id="JAEUBG010003348">
    <property type="protein sequence ID" value="KAH3682920.1"/>
    <property type="molecule type" value="Genomic_DNA"/>
</dbReference>
<evidence type="ECO:0000256" key="6">
    <source>
        <dbReference type="ARBA" id="ARBA00020728"/>
    </source>
</evidence>
<dbReference type="GO" id="GO:0010008">
    <property type="term" value="C:endosome membrane"/>
    <property type="evidence" value="ECO:0007669"/>
    <property type="project" value="UniProtKB-SubCell"/>
</dbReference>
<evidence type="ECO:0000256" key="5">
    <source>
        <dbReference type="ARBA" id="ARBA00015110"/>
    </source>
</evidence>
<evidence type="ECO:0000256" key="11">
    <source>
        <dbReference type="ARBA" id="ARBA00022753"/>
    </source>
</evidence>
<keyword evidence="7" id="KW-1003">Cell membrane</keyword>
<dbReference type="Pfam" id="PF12763">
    <property type="entry name" value="EH"/>
    <property type="match status" value="1"/>
</dbReference>
<sequence length="180" mass="19573">TGFTSSLMTTSGQENKDIKIPSIRLSFITARDQERFEHAFRMHVPQGENSIDGQTAKQLMMKSGLNATKLADIWALSDLSRSGRLLFPEFALALHLCNIAAKGQPIPYELPLKMKNEVSSFVDAISMAVPDTQSTQAPSQGLFSQPTGFQNFSQLQSQATGFGGAQNGFQSQPPPSTFGM</sequence>
<dbReference type="PANTHER" id="PTHR11216">
    <property type="entry name" value="EH DOMAIN"/>
    <property type="match status" value="1"/>
</dbReference>
<keyword evidence="9" id="KW-0254">Endocytosis</keyword>
<feature type="domain" description="EH" evidence="16">
    <location>
        <begin position="32"/>
        <end position="111"/>
    </location>
</feature>
<keyword evidence="11" id="KW-0967">Endosome</keyword>
<comment type="subcellular location">
    <subcellularLocation>
        <location evidence="3">Cell membrane</location>
        <topology evidence="3">Peripheral membrane protein</topology>
        <orientation evidence="3">Cytoplasmic side</orientation>
    </subcellularLocation>
    <subcellularLocation>
        <location evidence="2">Cytoplasm</location>
        <location evidence="2">Cytoskeleton</location>
        <location evidence="2">Actin patch</location>
    </subcellularLocation>
    <subcellularLocation>
        <location evidence="1">Endosome membrane</location>
        <topology evidence="1">Peripheral membrane protein</topology>
        <orientation evidence="1">Cytoplasmic side</orientation>
    </subcellularLocation>
</comment>
<dbReference type="GO" id="GO:0030479">
    <property type="term" value="C:actin cortical patch"/>
    <property type="evidence" value="ECO:0007669"/>
    <property type="project" value="UniProtKB-SubCell"/>
</dbReference>
<reference evidence="17" key="2">
    <citation type="submission" date="2021-01" db="EMBL/GenBank/DDBJ databases">
        <authorList>
            <person name="Schikora-Tamarit M.A."/>
        </authorList>
    </citation>
    <scope>NUCLEOTIDE SEQUENCE</scope>
    <source>
        <strain evidence="17">CBS2887</strain>
    </source>
</reference>
<evidence type="ECO:0000256" key="13">
    <source>
        <dbReference type="ARBA" id="ARBA00023136"/>
    </source>
</evidence>
<evidence type="ECO:0000256" key="7">
    <source>
        <dbReference type="ARBA" id="ARBA00022475"/>
    </source>
</evidence>
<evidence type="ECO:0000313" key="18">
    <source>
        <dbReference type="Proteomes" id="UP000774326"/>
    </source>
</evidence>
<dbReference type="InterPro" id="IPR000261">
    <property type="entry name" value="EH_dom"/>
</dbReference>
<evidence type="ECO:0000256" key="9">
    <source>
        <dbReference type="ARBA" id="ARBA00022583"/>
    </source>
</evidence>
<dbReference type="GO" id="GO:0016197">
    <property type="term" value="P:endosomal transport"/>
    <property type="evidence" value="ECO:0007669"/>
    <property type="project" value="TreeGrafter"/>
</dbReference>
<evidence type="ECO:0000256" key="1">
    <source>
        <dbReference type="ARBA" id="ARBA00004125"/>
    </source>
</evidence>
<dbReference type="SUPFAM" id="SSF47473">
    <property type="entry name" value="EF-hand"/>
    <property type="match status" value="1"/>
</dbReference>
<keyword evidence="13" id="KW-0472">Membrane</keyword>
<dbReference type="Proteomes" id="UP000774326">
    <property type="component" value="Unassembled WGS sequence"/>
</dbReference>
<proteinExistence type="inferred from homology"/>
<comment type="similarity">
    <text evidence="4">Belongs to the PAN1 family.</text>
</comment>
<keyword evidence="8" id="KW-0963">Cytoplasm</keyword>
<dbReference type="PROSITE" id="PS50031">
    <property type="entry name" value="EH"/>
    <property type="match status" value="1"/>
</dbReference>
<protein>
    <recommendedName>
        <fullName evidence="5">Actin cytoskeleton-regulatory complex protein PAN1</fullName>
    </recommendedName>
    <alternativeName>
        <fullName evidence="6">Actin cytoskeleton-regulatory complex protein pan1</fullName>
    </alternativeName>
</protein>
<dbReference type="OrthoDB" id="2015333at2759"/>
<reference evidence="17" key="1">
    <citation type="journal article" date="2021" name="Open Biol.">
        <title>Shared evolutionary footprints suggest mitochondrial oxidative damage underlies multiple complex I losses in fungi.</title>
        <authorList>
            <person name="Schikora-Tamarit M.A."/>
            <person name="Marcet-Houben M."/>
            <person name="Nosek J."/>
            <person name="Gabaldon T."/>
        </authorList>
    </citation>
    <scope>NUCLEOTIDE SEQUENCE</scope>
    <source>
        <strain evidence="17">CBS2887</strain>
    </source>
</reference>
<accession>A0A9P8Q4C4</accession>
<keyword evidence="18" id="KW-1185">Reference proteome</keyword>
<evidence type="ECO:0000256" key="2">
    <source>
        <dbReference type="ARBA" id="ARBA00004134"/>
    </source>
</evidence>